<reference evidence="1" key="1">
    <citation type="submission" date="2020-11" db="EMBL/GenBank/DDBJ databases">
        <title>Halonatronomonas betainensis gen. nov., sp. nov. a novel haloalkaliphilic representative of the family Halanaerobiacae capable of betaine degradation.</title>
        <authorList>
            <person name="Boltyanskaya Y."/>
            <person name="Kevbrin V."/>
            <person name="Detkova E."/>
            <person name="Grouzdev D.S."/>
            <person name="Koziaeva V."/>
            <person name="Zhilina T."/>
        </authorList>
    </citation>
    <scope>NUCLEOTIDE SEQUENCE</scope>
    <source>
        <strain evidence="1">Z-7014</strain>
    </source>
</reference>
<organism evidence="1 2">
    <name type="scientific">Halonatronomonas betaini</name>
    <dbReference type="NCBI Taxonomy" id="2778430"/>
    <lineage>
        <taxon>Bacteria</taxon>
        <taxon>Bacillati</taxon>
        <taxon>Bacillota</taxon>
        <taxon>Clostridia</taxon>
        <taxon>Halanaerobiales</taxon>
        <taxon>Halarsenatibacteraceae</taxon>
        <taxon>Halonatronomonas</taxon>
    </lineage>
</organism>
<comment type="caution">
    <text evidence="1">The sequence shown here is derived from an EMBL/GenBank/DDBJ whole genome shotgun (WGS) entry which is preliminary data.</text>
</comment>
<keyword evidence="2" id="KW-1185">Reference proteome</keyword>
<evidence type="ECO:0000313" key="1">
    <source>
        <dbReference type="EMBL" id="MBF8436360.1"/>
    </source>
</evidence>
<evidence type="ECO:0000313" key="2">
    <source>
        <dbReference type="Proteomes" id="UP000621436"/>
    </source>
</evidence>
<dbReference type="InterPro" id="IPR016024">
    <property type="entry name" value="ARM-type_fold"/>
</dbReference>
<dbReference type="CDD" id="cd07064">
    <property type="entry name" value="AlkD_like_1"/>
    <property type="match status" value="1"/>
</dbReference>
<dbReference type="Proteomes" id="UP000621436">
    <property type="component" value="Unassembled WGS sequence"/>
</dbReference>
<dbReference type="EMBL" id="JADPIE010000002">
    <property type="protein sequence ID" value="MBF8436360.1"/>
    <property type="molecule type" value="Genomic_DNA"/>
</dbReference>
<dbReference type="InterPro" id="IPR014825">
    <property type="entry name" value="DNA_alkylation"/>
</dbReference>
<dbReference type="Gene3D" id="1.25.40.290">
    <property type="entry name" value="ARM repeat domains"/>
    <property type="match status" value="1"/>
</dbReference>
<name>A0A931F5Z1_9FIRM</name>
<dbReference type="Pfam" id="PF08713">
    <property type="entry name" value="DNA_alkylation"/>
    <property type="match status" value="1"/>
</dbReference>
<protein>
    <submittedName>
        <fullName evidence="1">DNA alkylation repair protein</fullName>
    </submittedName>
</protein>
<dbReference type="RefSeq" id="WP_270453211.1">
    <property type="nucleotide sequence ID" value="NZ_JADPIE010000002.1"/>
</dbReference>
<dbReference type="AlphaFoldDB" id="A0A931F5Z1"/>
<proteinExistence type="predicted"/>
<gene>
    <name evidence="1" type="ORF">I0Q91_04645</name>
</gene>
<accession>A0A931F5Z1</accession>
<dbReference type="PANTHER" id="PTHR34070:SF1">
    <property type="entry name" value="DNA ALKYLATION REPAIR PROTEIN"/>
    <property type="match status" value="1"/>
</dbReference>
<dbReference type="Gene3D" id="1.20.1660.10">
    <property type="entry name" value="Hypothetical protein (EF3068)"/>
    <property type="match status" value="1"/>
</dbReference>
<dbReference type="PANTHER" id="PTHR34070">
    <property type="entry name" value="ARMADILLO-TYPE FOLD"/>
    <property type="match status" value="1"/>
</dbReference>
<dbReference type="SUPFAM" id="SSF48371">
    <property type="entry name" value="ARM repeat"/>
    <property type="match status" value="1"/>
</dbReference>
<sequence>MVQYNDYIKGIKNALEAEANPEDAIHQKSYMRDKFEFFGIKANSRRKATREFMRKERRPDYNELDNVVKKLWKLPEREYQYFAQELVEKCLQDFDREIIELFEYMVVNKSWWDTVDLIAKKLIGSYFIKFPEEKENYLDKWITSENIWLQRSALLFQLGYKEKTDVDLLFDIIMHLKAIDEFFIQKAIGWSLREYSKVDAKVIREFVKNNDLSSLATREALKSIKNKQ</sequence>